<evidence type="ECO:0000259" key="1">
    <source>
        <dbReference type="Pfam" id="PF03205"/>
    </source>
</evidence>
<reference evidence="2 3" key="1">
    <citation type="submission" date="2020-04" db="EMBL/GenBank/DDBJ databases">
        <title>Genome-Wide Identification of 5-Methylcytosine Sites in Bacterial Genomes By High-Throughput Sequencing of MspJI Restriction Fragments.</title>
        <authorList>
            <person name="Wu V."/>
        </authorList>
    </citation>
    <scope>NUCLEOTIDE SEQUENCE [LARGE SCALE GENOMIC DNA]</scope>
    <source>
        <strain evidence="2 3">S2</strain>
    </source>
</reference>
<dbReference type="PANTHER" id="PTHR40072">
    <property type="entry name" value="MOLYBDOPTERIN-GUANINE DINUCLEOTIDE BIOSYNTHESIS ADAPTER PROTEIN-RELATED"/>
    <property type="match status" value="1"/>
</dbReference>
<protein>
    <submittedName>
        <fullName evidence="2">Molybdopterin-guanine dinucleotide biosynthesis protein B</fullName>
    </submittedName>
</protein>
<dbReference type="InterPro" id="IPR052539">
    <property type="entry name" value="MGD_biosynthesis_adapter"/>
</dbReference>
<dbReference type="Proteomes" id="UP000501868">
    <property type="component" value="Chromosome"/>
</dbReference>
<proteinExistence type="predicted"/>
<dbReference type="Gene3D" id="3.40.50.300">
    <property type="entry name" value="P-loop containing nucleotide triphosphate hydrolases"/>
    <property type="match status" value="1"/>
</dbReference>
<dbReference type="InterPro" id="IPR027417">
    <property type="entry name" value="P-loop_NTPase"/>
</dbReference>
<sequence length="182" mass="20354">MAVVKPVVFQVVGYQNSGKTTITAKMIEDLVKKGIKTVTIKHHGHGGRLAALPQKDTEKHLNAGALASIVEGDGSLMLQADNFYPSLEDQIELMKFFHPDVILIEGYKFKSFPKLLLLRDESDLSLLDAVSNVSAIVYWKEEMQEQITSRINVPSFHINDEGALIWTVQVLQELVHNIDQKS</sequence>
<feature type="domain" description="Molybdopterin-guanine dinucleotide biosynthesis protein B (MobB)" evidence="1">
    <location>
        <begin position="8"/>
        <end position="137"/>
    </location>
</feature>
<dbReference type="GO" id="GO:0006777">
    <property type="term" value="P:Mo-molybdopterin cofactor biosynthetic process"/>
    <property type="evidence" value="ECO:0007669"/>
    <property type="project" value="InterPro"/>
</dbReference>
<dbReference type="NCBIfam" id="TIGR00176">
    <property type="entry name" value="mobB"/>
    <property type="match status" value="1"/>
</dbReference>
<dbReference type="Pfam" id="PF03205">
    <property type="entry name" value="MobB"/>
    <property type="match status" value="1"/>
</dbReference>
<dbReference type="GO" id="GO:0005525">
    <property type="term" value="F:GTP binding"/>
    <property type="evidence" value="ECO:0007669"/>
    <property type="project" value="InterPro"/>
</dbReference>
<dbReference type="PANTHER" id="PTHR40072:SF1">
    <property type="entry name" value="MOLYBDOPTERIN-GUANINE DINUCLEOTIDE BIOSYNTHESIS ADAPTER PROTEIN"/>
    <property type="match status" value="1"/>
</dbReference>
<dbReference type="InterPro" id="IPR004435">
    <property type="entry name" value="MobB_dom"/>
</dbReference>
<gene>
    <name evidence="2" type="primary">mobB</name>
    <name evidence="2" type="ORF">HFZ78_10610</name>
</gene>
<dbReference type="AlphaFoldDB" id="A0A6H1P0J0"/>
<organism evidence="2 3">
    <name type="scientific">Priestia megaterium</name>
    <name type="common">Bacillus megaterium</name>
    <dbReference type="NCBI Taxonomy" id="1404"/>
    <lineage>
        <taxon>Bacteria</taxon>
        <taxon>Bacillati</taxon>
        <taxon>Bacillota</taxon>
        <taxon>Bacilli</taxon>
        <taxon>Bacillales</taxon>
        <taxon>Bacillaceae</taxon>
        <taxon>Priestia</taxon>
    </lineage>
</organism>
<evidence type="ECO:0000313" key="2">
    <source>
        <dbReference type="EMBL" id="QIZ07104.1"/>
    </source>
</evidence>
<accession>A0A6H1P0J0</accession>
<evidence type="ECO:0000313" key="3">
    <source>
        <dbReference type="Proteomes" id="UP000501868"/>
    </source>
</evidence>
<dbReference type="SUPFAM" id="SSF52540">
    <property type="entry name" value="P-loop containing nucleoside triphosphate hydrolases"/>
    <property type="match status" value="1"/>
</dbReference>
<reference evidence="2 3" key="2">
    <citation type="submission" date="2020-04" db="EMBL/GenBank/DDBJ databases">
        <authorList>
            <person name="Fomenkov A."/>
            <person name="Anton B.P."/>
            <person name="Roberts R.J."/>
        </authorList>
    </citation>
    <scope>NUCLEOTIDE SEQUENCE [LARGE SCALE GENOMIC DNA]</scope>
    <source>
        <strain evidence="2 3">S2</strain>
    </source>
</reference>
<name>A0A6H1P0J0_PRIMG</name>
<dbReference type="EMBL" id="CP051128">
    <property type="protein sequence ID" value="QIZ07104.1"/>
    <property type="molecule type" value="Genomic_DNA"/>
</dbReference>